<dbReference type="InterPro" id="IPR050237">
    <property type="entry name" value="ATP-dep_AMP-bd_enzyme"/>
</dbReference>
<evidence type="ECO:0000259" key="3">
    <source>
        <dbReference type="Pfam" id="PF00501"/>
    </source>
</evidence>
<dbReference type="Pfam" id="PF13193">
    <property type="entry name" value="AMP-binding_C"/>
    <property type="match status" value="1"/>
</dbReference>
<dbReference type="AlphaFoldDB" id="A0A162EBR5"/>
<keyword evidence="2 5" id="KW-0436">Ligase</keyword>
<sequence>MYLTNKHWLQHYGDELKETLDYEDIPLHQFLVRTTQKHGNVIAMDFLGKKLTYDEFYLSAKKCASQLQKLGVEKGDRVAIMLANCPQAMISYYGALMAGAIVVQTNPLYVERELAHQLTDSHAKVIICLDMVYPTVAKVRANTSLEHVIVTGIKDYLPFPKNLLFPLIQRKNKQPIVRLQFDSTTHSFSKWLEEGDEEPSAVDINPKEDLALLQYTGGTTGLPKGVMLTHRNLTVNTQQCKHWIYKTEDGNERMLAVLPFFHVYGMTVVMNLAVLSGFTCILLPKFDVKSVLKSIDKHKISLFPGAPPMYRALIHDPTREKYNLSSIKACISGAAALPLDTQETFEHVTGGKLVEGYGLTETSPVALANLIWGERKNGSIGLPWPDTEVVILSEEGEQLDIGEIGEVAIKGPQVMKGYWKKEEETARVFVGEWFLTGDMGYMDEDGFFYIVDRKKDMIIASGLNIYPREIEEVLFEHDSISDVAVIGIADEYRGETVKAFIVLKEGEQLSEDELDRYCRKYLSSYKVPKVYEFRKELPKTLIGKVLRRVLIEEEKRKAGL</sequence>
<protein>
    <submittedName>
        <fullName evidence="5">Long-chain fatty acid--CoA ligase</fullName>
    </submittedName>
</protein>
<dbReference type="SUPFAM" id="SSF56801">
    <property type="entry name" value="Acetyl-CoA synthetase-like"/>
    <property type="match status" value="1"/>
</dbReference>
<evidence type="ECO:0000313" key="6">
    <source>
        <dbReference type="Proteomes" id="UP000075806"/>
    </source>
</evidence>
<dbReference type="Gene3D" id="2.30.38.10">
    <property type="entry name" value="Luciferase, Domain 3"/>
    <property type="match status" value="1"/>
</dbReference>
<dbReference type="EMBL" id="LTAO01000012">
    <property type="protein sequence ID" value="KYG32236.1"/>
    <property type="molecule type" value="Genomic_DNA"/>
</dbReference>
<comment type="caution">
    <text evidence="5">The sequence shown here is derived from an EMBL/GenBank/DDBJ whole genome shotgun (WGS) entry which is preliminary data.</text>
</comment>
<dbReference type="Proteomes" id="UP000075806">
    <property type="component" value="Unassembled WGS sequence"/>
</dbReference>
<dbReference type="PROSITE" id="PS00455">
    <property type="entry name" value="AMP_BINDING"/>
    <property type="match status" value="1"/>
</dbReference>
<dbReference type="CDD" id="cd05936">
    <property type="entry name" value="FC-FACS_FadD_like"/>
    <property type="match status" value="1"/>
</dbReference>
<dbReference type="InterPro" id="IPR025110">
    <property type="entry name" value="AMP-bd_C"/>
</dbReference>
<dbReference type="InterPro" id="IPR020845">
    <property type="entry name" value="AMP-binding_CS"/>
</dbReference>
<dbReference type="Pfam" id="PF00501">
    <property type="entry name" value="AMP-binding"/>
    <property type="match status" value="1"/>
</dbReference>
<keyword evidence="6" id="KW-1185">Reference proteome</keyword>
<evidence type="ECO:0000259" key="4">
    <source>
        <dbReference type="Pfam" id="PF13193"/>
    </source>
</evidence>
<dbReference type="STRING" id="519424.AZF04_05570"/>
<evidence type="ECO:0000256" key="1">
    <source>
        <dbReference type="ARBA" id="ARBA00006432"/>
    </source>
</evidence>
<dbReference type="NCBIfam" id="NF004837">
    <property type="entry name" value="PRK06187.1"/>
    <property type="match status" value="1"/>
</dbReference>
<dbReference type="RefSeq" id="WP_061948534.1">
    <property type="nucleotide sequence ID" value="NZ_LTAO01000012.1"/>
</dbReference>
<dbReference type="PANTHER" id="PTHR43767">
    <property type="entry name" value="LONG-CHAIN-FATTY-ACID--COA LIGASE"/>
    <property type="match status" value="1"/>
</dbReference>
<dbReference type="FunFam" id="3.40.50.12780:FF:000003">
    <property type="entry name" value="Long-chain-fatty-acid--CoA ligase FadD"/>
    <property type="match status" value="1"/>
</dbReference>
<name>A0A162EBR5_9BACI</name>
<evidence type="ECO:0000256" key="2">
    <source>
        <dbReference type="ARBA" id="ARBA00022598"/>
    </source>
</evidence>
<gene>
    <name evidence="5" type="ORF">AZF04_05570</name>
</gene>
<dbReference type="OrthoDB" id="9803968at2"/>
<dbReference type="GO" id="GO:0016877">
    <property type="term" value="F:ligase activity, forming carbon-sulfur bonds"/>
    <property type="evidence" value="ECO:0007669"/>
    <property type="project" value="UniProtKB-ARBA"/>
</dbReference>
<dbReference type="InterPro" id="IPR000873">
    <property type="entry name" value="AMP-dep_synth/lig_dom"/>
</dbReference>
<dbReference type="PANTHER" id="PTHR43767:SF9">
    <property type="entry name" value="LONG-CHAIN-FATTY-ACID--COA LIGASE"/>
    <property type="match status" value="1"/>
</dbReference>
<reference evidence="5" key="1">
    <citation type="submission" date="2016-02" db="EMBL/GenBank/DDBJ databases">
        <title>Genome sequence of Bacillus trypoxylicola KCTC 13244(T).</title>
        <authorList>
            <person name="Jeong H."/>
            <person name="Park S.-H."/>
            <person name="Choi S.-K."/>
        </authorList>
    </citation>
    <scope>NUCLEOTIDE SEQUENCE [LARGE SCALE GENOMIC DNA]</scope>
    <source>
        <strain evidence="5">KCTC 13244</strain>
    </source>
</reference>
<organism evidence="5 6">
    <name type="scientific">Alkalihalobacillus trypoxylicola</name>
    <dbReference type="NCBI Taxonomy" id="519424"/>
    <lineage>
        <taxon>Bacteria</taxon>
        <taxon>Bacillati</taxon>
        <taxon>Bacillota</taxon>
        <taxon>Bacilli</taxon>
        <taxon>Bacillales</taxon>
        <taxon>Bacillaceae</taxon>
        <taxon>Alkalihalobacillus</taxon>
    </lineage>
</organism>
<dbReference type="Gene3D" id="3.30.300.30">
    <property type="match status" value="1"/>
</dbReference>
<proteinExistence type="inferred from homology"/>
<feature type="domain" description="AMP-binding enzyme C-terminal" evidence="4">
    <location>
        <begin position="469"/>
        <end position="544"/>
    </location>
</feature>
<accession>A0A162EBR5</accession>
<dbReference type="FunFam" id="3.30.300.30:FF:000008">
    <property type="entry name" value="2,3-dihydroxybenzoate-AMP ligase"/>
    <property type="match status" value="1"/>
</dbReference>
<evidence type="ECO:0000313" key="5">
    <source>
        <dbReference type="EMBL" id="KYG32236.1"/>
    </source>
</evidence>
<feature type="domain" description="AMP-dependent synthetase/ligase" evidence="3">
    <location>
        <begin position="33"/>
        <end position="419"/>
    </location>
</feature>
<comment type="similarity">
    <text evidence="1">Belongs to the ATP-dependent AMP-binding enzyme family.</text>
</comment>
<dbReference type="InterPro" id="IPR045851">
    <property type="entry name" value="AMP-bd_C_sf"/>
</dbReference>
<dbReference type="Gene3D" id="3.40.50.980">
    <property type="match status" value="2"/>
</dbReference>